<accession>A0A645JM50</accession>
<reference evidence="1" key="1">
    <citation type="submission" date="2019-08" db="EMBL/GenBank/DDBJ databases">
        <authorList>
            <person name="Kucharzyk K."/>
            <person name="Murdoch R.W."/>
            <person name="Higgins S."/>
            <person name="Loffler F."/>
        </authorList>
    </citation>
    <scope>NUCLEOTIDE SEQUENCE</scope>
</reference>
<organism evidence="1">
    <name type="scientific">bioreactor metagenome</name>
    <dbReference type="NCBI Taxonomy" id="1076179"/>
    <lineage>
        <taxon>unclassified sequences</taxon>
        <taxon>metagenomes</taxon>
        <taxon>ecological metagenomes</taxon>
    </lineage>
</organism>
<proteinExistence type="predicted"/>
<sequence length="33" mass="3713">MVHSNLPAVVEAERVSEWKEQTGWISEATGKKD</sequence>
<gene>
    <name evidence="1" type="ORF">SDC9_212144</name>
</gene>
<comment type="caution">
    <text evidence="1">The sequence shown here is derived from an EMBL/GenBank/DDBJ whole genome shotgun (WGS) entry which is preliminary data.</text>
</comment>
<name>A0A645JM50_9ZZZZ</name>
<dbReference type="EMBL" id="VSSQ01145143">
    <property type="protein sequence ID" value="MPN64372.1"/>
    <property type="molecule type" value="Genomic_DNA"/>
</dbReference>
<dbReference type="AlphaFoldDB" id="A0A645JM50"/>
<evidence type="ECO:0000313" key="1">
    <source>
        <dbReference type="EMBL" id="MPN64372.1"/>
    </source>
</evidence>
<protein>
    <submittedName>
        <fullName evidence="1">Uncharacterized protein</fullName>
    </submittedName>
</protein>